<keyword evidence="5 9" id="KW-0653">Protein transport</keyword>
<dbReference type="GO" id="GO:0008320">
    <property type="term" value="F:protein transmembrane transporter activity"/>
    <property type="evidence" value="ECO:0007669"/>
    <property type="project" value="UniProtKB-UniRule"/>
</dbReference>
<proteinExistence type="inferred from homology"/>
<evidence type="ECO:0000256" key="6">
    <source>
        <dbReference type="ARBA" id="ARBA00022989"/>
    </source>
</evidence>
<evidence type="ECO:0000256" key="5">
    <source>
        <dbReference type="ARBA" id="ARBA00022927"/>
    </source>
</evidence>
<gene>
    <name evidence="9" type="primary">tatA</name>
    <name evidence="11" type="ORF">FHX52_2309</name>
</gene>
<evidence type="ECO:0000256" key="4">
    <source>
        <dbReference type="ARBA" id="ARBA00022692"/>
    </source>
</evidence>
<accession>A0A543PNE8</accession>
<dbReference type="AlphaFoldDB" id="A0A543PNE8"/>
<comment type="function">
    <text evidence="9">Part of the twin-arginine translocation (Tat) system that transports large folded proteins containing a characteristic twin-arginine motif in their signal peptide across membranes. TatA could form the protein-conducting channel of the Tat system.</text>
</comment>
<keyword evidence="2 9" id="KW-0813">Transport</keyword>
<dbReference type="OrthoDB" id="5245163at2"/>
<dbReference type="EMBL" id="VFQF01000002">
    <property type="protein sequence ID" value="TQN45611.1"/>
    <property type="molecule type" value="Genomic_DNA"/>
</dbReference>
<keyword evidence="3 9" id="KW-1003">Cell membrane</keyword>
<evidence type="ECO:0000256" key="3">
    <source>
        <dbReference type="ARBA" id="ARBA00022475"/>
    </source>
</evidence>
<evidence type="ECO:0000256" key="9">
    <source>
        <dbReference type="HAMAP-Rule" id="MF_00236"/>
    </source>
</evidence>
<evidence type="ECO:0000256" key="7">
    <source>
        <dbReference type="ARBA" id="ARBA00023010"/>
    </source>
</evidence>
<dbReference type="PANTHER" id="PTHR42982:SF8">
    <property type="entry name" value="SEC-INDEPENDENT PROTEIN TRANSLOCASE PROTEIN TATA"/>
    <property type="match status" value="1"/>
</dbReference>
<evidence type="ECO:0000313" key="12">
    <source>
        <dbReference type="Proteomes" id="UP000320085"/>
    </source>
</evidence>
<feature type="coiled-coil region" evidence="10">
    <location>
        <begin position="72"/>
        <end position="99"/>
    </location>
</feature>
<name>A0A543PNE8_9MICO</name>
<comment type="subcellular location">
    <subcellularLocation>
        <location evidence="1 9">Cell membrane</location>
        <topology evidence="1 9">Single-pass membrane protein</topology>
    </subcellularLocation>
</comment>
<reference evidence="11 12" key="1">
    <citation type="submission" date="2019-06" db="EMBL/GenBank/DDBJ databases">
        <title>Sequencing the genomes of 1000 actinobacteria strains.</title>
        <authorList>
            <person name="Klenk H.-P."/>
        </authorList>
    </citation>
    <scope>NUCLEOTIDE SEQUENCE [LARGE SCALE GENOMIC DNA]</scope>
    <source>
        <strain evidence="11 12">DSM 21776</strain>
    </source>
</reference>
<dbReference type="InterPro" id="IPR006312">
    <property type="entry name" value="TatA/E"/>
</dbReference>
<dbReference type="RefSeq" id="WP_141822231.1">
    <property type="nucleotide sequence ID" value="NZ_BAAAQC010000010.1"/>
</dbReference>
<evidence type="ECO:0000256" key="8">
    <source>
        <dbReference type="ARBA" id="ARBA00023136"/>
    </source>
</evidence>
<evidence type="ECO:0000256" key="1">
    <source>
        <dbReference type="ARBA" id="ARBA00004162"/>
    </source>
</evidence>
<sequence length="112" mass="11815">MADLGWPELSIIVIAFVLLFGWKKMPDMARSLGRSARIFKSEVDQMHTDGSAGARAEATASPTTYAAGPASLADAEARAAAADAELASLRADAEVARLRAEREALDRTSGSH</sequence>
<dbReference type="PANTHER" id="PTHR42982">
    <property type="entry name" value="SEC-INDEPENDENT PROTEIN TRANSLOCASE PROTEIN TATA"/>
    <property type="match status" value="1"/>
</dbReference>
<evidence type="ECO:0000313" key="11">
    <source>
        <dbReference type="EMBL" id="TQN45611.1"/>
    </source>
</evidence>
<dbReference type="HAMAP" id="MF_00236">
    <property type="entry name" value="TatA_E"/>
    <property type="match status" value="1"/>
</dbReference>
<dbReference type="Gene3D" id="1.20.5.3310">
    <property type="match status" value="1"/>
</dbReference>
<evidence type="ECO:0000256" key="2">
    <source>
        <dbReference type="ARBA" id="ARBA00022448"/>
    </source>
</evidence>
<comment type="caution">
    <text evidence="11">The sequence shown here is derived from an EMBL/GenBank/DDBJ whole genome shotgun (WGS) entry which is preliminary data.</text>
</comment>
<dbReference type="InterPro" id="IPR003369">
    <property type="entry name" value="TatA/B/E"/>
</dbReference>
<keyword evidence="10" id="KW-0175">Coiled coil</keyword>
<dbReference type="GO" id="GO:0043953">
    <property type="term" value="P:protein transport by the Tat complex"/>
    <property type="evidence" value="ECO:0007669"/>
    <property type="project" value="UniProtKB-UniRule"/>
</dbReference>
<feature type="transmembrane region" description="Helical" evidence="9">
    <location>
        <begin position="6"/>
        <end position="22"/>
    </location>
</feature>
<keyword evidence="7 9" id="KW-0811">Translocation</keyword>
<protein>
    <recommendedName>
        <fullName evidence="9">Sec-independent protein translocase protein TatA</fullName>
    </recommendedName>
</protein>
<evidence type="ECO:0000256" key="10">
    <source>
        <dbReference type="SAM" id="Coils"/>
    </source>
</evidence>
<organism evidence="11 12">
    <name type="scientific">Humibacillus xanthopallidus</name>
    <dbReference type="NCBI Taxonomy" id="412689"/>
    <lineage>
        <taxon>Bacteria</taxon>
        <taxon>Bacillati</taxon>
        <taxon>Actinomycetota</taxon>
        <taxon>Actinomycetes</taxon>
        <taxon>Micrococcales</taxon>
        <taxon>Intrasporangiaceae</taxon>
        <taxon>Humibacillus</taxon>
    </lineage>
</organism>
<comment type="subunit">
    <text evidence="9">The Tat system comprises two distinct complexes: a TatABC complex, containing multiple copies of TatA, TatB and TatC subunits, and a separate TatA complex, containing only TatA subunits. Substrates initially bind to the TatABC complex, which probably triggers association of the separate TatA complex to form the active translocon.</text>
</comment>
<keyword evidence="8 9" id="KW-0472">Membrane</keyword>
<dbReference type="Pfam" id="PF02416">
    <property type="entry name" value="TatA_B_E"/>
    <property type="match status" value="1"/>
</dbReference>
<comment type="similarity">
    <text evidence="9">Belongs to the TatA/E family.</text>
</comment>
<dbReference type="NCBIfam" id="NF001854">
    <property type="entry name" value="PRK00575.1"/>
    <property type="match status" value="1"/>
</dbReference>
<dbReference type="GO" id="GO:0033281">
    <property type="term" value="C:TAT protein transport complex"/>
    <property type="evidence" value="ECO:0007669"/>
    <property type="project" value="UniProtKB-UniRule"/>
</dbReference>
<keyword evidence="4 9" id="KW-0812">Transmembrane</keyword>
<keyword evidence="6 9" id="KW-1133">Transmembrane helix</keyword>
<dbReference type="Proteomes" id="UP000320085">
    <property type="component" value="Unassembled WGS sequence"/>
</dbReference>